<organism evidence="6 7">
    <name type="scientific">Trichomonas vaginalis (strain ATCC PRA-98 / G3)</name>
    <dbReference type="NCBI Taxonomy" id="412133"/>
    <lineage>
        <taxon>Eukaryota</taxon>
        <taxon>Metamonada</taxon>
        <taxon>Parabasalia</taxon>
        <taxon>Trichomonadida</taxon>
        <taxon>Trichomonadidae</taxon>
        <taxon>Trichomonas</taxon>
    </lineage>
</organism>
<dbReference type="PANTHER" id="PTHR24362:SF309">
    <property type="entry name" value="PROTEIN KINASE DOMAIN-CONTAINING PROTEIN"/>
    <property type="match status" value="1"/>
</dbReference>
<dbReference type="KEGG" id="tva:4747430"/>
<proteinExistence type="inferred from homology"/>
<dbReference type="GO" id="GO:0004674">
    <property type="term" value="F:protein serine/threonine kinase activity"/>
    <property type="evidence" value="ECO:0007669"/>
    <property type="project" value="UniProtKB-KW"/>
</dbReference>
<dbReference type="SUPFAM" id="SSF56112">
    <property type="entry name" value="Protein kinase-like (PK-like)"/>
    <property type="match status" value="1"/>
</dbReference>
<comment type="similarity">
    <text evidence="4">Belongs to the protein kinase superfamily.</text>
</comment>
<protein>
    <submittedName>
        <fullName evidence="6">CAMK family protein kinase</fullName>
    </submittedName>
</protein>
<evidence type="ECO:0000256" key="4">
    <source>
        <dbReference type="RuleBase" id="RU000304"/>
    </source>
</evidence>
<dbReference type="PROSITE" id="PS00108">
    <property type="entry name" value="PROTEIN_KINASE_ST"/>
    <property type="match status" value="1"/>
</dbReference>
<dbReference type="eggNOG" id="KOG0586">
    <property type="taxonomic scope" value="Eukaryota"/>
</dbReference>
<accession>A2FZA7</accession>
<evidence type="ECO:0000259" key="5">
    <source>
        <dbReference type="PROSITE" id="PS50011"/>
    </source>
</evidence>
<dbReference type="OrthoDB" id="1668230at2759"/>
<dbReference type="EMBL" id="DS114169">
    <property type="protein sequence ID" value="EAX89756.1"/>
    <property type="molecule type" value="Genomic_DNA"/>
</dbReference>
<keyword evidence="4" id="KW-0723">Serine/threonine-protein kinase</keyword>
<dbReference type="STRING" id="5722.A2FZA7"/>
<evidence type="ECO:0000256" key="2">
    <source>
        <dbReference type="ARBA" id="ARBA00022840"/>
    </source>
</evidence>
<dbReference type="InterPro" id="IPR008271">
    <property type="entry name" value="Ser/Thr_kinase_AS"/>
</dbReference>
<keyword evidence="6" id="KW-0418">Kinase</keyword>
<dbReference type="PANTHER" id="PTHR24362">
    <property type="entry name" value="SERINE/THREONINE-PROTEIN KINASE NEK"/>
    <property type="match status" value="1"/>
</dbReference>
<dbReference type="SMR" id="A2FZA7"/>
<reference evidence="6" key="1">
    <citation type="submission" date="2006-10" db="EMBL/GenBank/DDBJ databases">
        <authorList>
            <person name="Amadeo P."/>
            <person name="Zhao Q."/>
            <person name="Wortman J."/>
            <person name="Fraser-Liggett C."/>
            <person name="Carlton J."/>
        </authorList>
    </citation>
    <scope>NUCLEOTIDE SEQUENCE</scope>
    <source>
        <strain evidence="6">G3</strain>
    </source>
</reference>
<feature type="binding site" evidence="3">
    <location>
        <position position="43"/>
    </location>
    <ligand>
        <name>ATP</name>
        <dbReference type="ChEBI" id="CHEBI:30616"/>
    </ligand>
</feature>
<dbReference type="VEuPathDB" id="TrichDB:TVAG_073330"/>
<dbReference type="AlphaFoldDB" id="A2FZA7"/>
<keyword evidence="1 3" id="KW-0547">Nucleotide-binding</keyword>
<dbReference type="PROSITE" id="PS00107">
    <property type="entry name" value="PROTEIN_KINASE_ATP"/>
    <property type="match status" value="1"/>
</dbReference>
<gene>
    <name evidence="6" type="ORF">TVAG_073330</name>
</gene>
<name>A2FZA7_TRIV3</name>
<sequence>MNAPEIDFFKGQNIEIVNVIGEGGFGSVFYVYSHTYKTYFALKKIPQDKFKQAEIDCLMTIDDPYIVRLYKYYKFEDNYYLLMEYCPNDLDRLLHDRSKMSNPILIQKIVRDVIMAVRACHNIKIAHCDIKPANFLIDNYGRIKICDFGMSTFCTQDKATSSVFRGTFYFMAPEVFDHNQYNPIRTDIWSLGVTLYYIATGVLPFNGLNKLALKDSVTKGIYNEDLVRDSLLKDLIARCLEGDLNFRCTIDDLVEHPYFSKTFSDRGDRLLLKKGDVIVKPKAVASLKISKHRSSPLFSGFNVSRVHLLQVDSP</sequence>
<keyword evidence="6" id="KW-0808">Transferase</keyword>
<keyword evidence="7" id="KW-1185">Reference proteome</keyword>
<feature type="domain" description="Protein kinase" evidence="5">
    <location>
        <begin position="14"/>
        <end position="259"/>
    </location>
</feature>
<evidence type="ECO:0000313" key="6">
    <source>
        <dbReference type="EMBL" id="EAX89756.1"/>
    </source>
</evidence>
<dbReference type="InterPro" id="IPR000719">
    <property type="entry name" value="Prot_kinase_dom"/>
</dbReference>
<dbReference type="Pfam" id="PF00069">
    <property type="entry name" value="Pkinase"/>
    <property type="match status" value="1"/>
</dbReference>
<dbReference type="Gene3D" id="1.10.510.10">
    <property type="entry name" value="Transferase(Phosphotransferase) domain 1"/>
    <property type="match status" value="1"/>
</dbReference>
<dbReference type="InterPro" id="IPR017441">
    <property type="entry name" value="Protein_kinase_ATP_BS"/>
</dbReference>
<evidence type="ECO:0000256" key="1">
    <source>
        <dbReference type="ARBA" id="ARBA00022741"/>
    </source>
</evidence>
<keyword evidence="2 3" id="KW-0067">ATP-binding</keyword>
<dbReference type="RefSeq" id="XP_001302686.1">
    <property type="nucleotide sequence ID" value="XM_001302685.1"/>
</dbReference>
<dbReference type="InParanoid" id="A2FZA7"/>
<dbReference type="VEuPathDB" id="TrichDB:TVAGG3_0739410"/>
<dbReference type="InterPro" id="IPR011009">
    <property type="entry name" value="Kinase-like_dom_sf"/>
</dbReference>
<dbReference type="Proteomes" id="UP000001542">
    <property type="component" value="Unassembled WGS sequence"/>
</dbReference>
<dbReference type="SMART" id="SM00220">
    <property type="entry name" value="S_TKc"/>
    <property type="match status" value="1"/>
</dbReference>
<reference evidence="6" key="2">
    <citation type="journal article" date="2007" name="Science">
        <title>Draft genome sequence of the sexually transmitted pathogen Trichomonas vaginalis.</title>
        <authorList>
            <person name="Carlton J.M."/>
            <person name="Hirt R.P."/>
            <person name="Silva J.C."/>
            <person name="Delcher A.L."/>
            <person name="Schatz M."/>
            <person name="Zhao Q."/>
            <person name="Wortman J.R."/>
            <person name="Bidwell S.L."/>
            <person name="Alsmark U.C.M."/>
            <person name="Besteiro S."/>
            <person name="Sicheritz-Ponten T."/>
            <person name="Noel C.J."/>
            <person name="Dacks J.B."/>
            <person name="Foster P.G."/>
            <person name="Simillion C."/>
            <person name="Van de Peer Y."/>
            <person name="Miranda-Saavedra D."/>
            <person name="Barton G.J."/>
            <person name="Westrop G.D."/>
            <person name="Mueller S."/>
            <person name="Dessi D."/>
            <person name="Fiori P.L."/>
            <person name="Ren Q."/>
            <person name="Paulsen I."/>
            <person name="Zhang H."/>
            <person name="Bastida-Corcuera F.D."/>
            <person name="Simoes-Barbosa A."/>
            <person name="Brown M.T."/>
            <person name="Hayes R.D."/>
            <person name="Mukherjee M."/>
            <person name="Okumura C.Y."/>
            <person name="Schneider R."/>
            <person name="Smith A.J."/>
            <person name="Vanacova S."/>
            <person name="Villalvazo M."/>
            <person name="Haas B.J."/>
            <person name="Pertea M."/>
            <person name="Feldblyum T.V."/>
            <person name="Utterback T.R."/>
            <person name="Shu C.L."/>
            <person name="Osoegawa K."/>
            <person name="de Jong P.J."/>
            <person name="Hrdy I."/>
            <person name="Horvathova L."/>
            <person name="Zubacova Z."/>
            <person name="Dolezal P."/>
            <person name="Malik S.B."/>
            <person name="Logsdon J.M. Jr."/>
            <person name="Henze K."/>
            <person name="Gupta A."/>
            <person name="Wang C.C."/>
            <person name="Dunne R.L."/>
            <person name="Upcroft J.A."/>
            <person name="Upcroft P."/>
            <person name="White O."/>
            <person name="Salzberg S.L."/>
            <person name="Tang P."/>
            <person name="Chiu C.-H."/>
            <person name="Lee Y.-S."/>
            <person name="Embley T.M."/>
            <person name="Coombs G.H."/>
            <person name="Mottram J.C."/>
            <person name="Tachezy J."/>
            <person name="Fraser-Liggett C.M."/>
            <person name="Johnson P.J."/>
        </authorList>
    </citation>
    <scope>NUCLEOTIDE SEQUENCE [LARGE SCALE GENOMIC DNA]</scope>
    <source>
        <strain evidence="6">G3</strain>
    </source>
</reference>
<dbReference type="PROSITE" id="PS50011">
    <property type="entry name" value="PROTEIN_KINASE_DOM"/>
    <property type="match status" value="1"/>
</dbReference>
<evidence type="ECO:0000256" key="3">
    <source>
        <dbReference type="PROSITE-ProRule" id="PRU10141"/>
    </source>
</evidence>
<dbReference type="GO" id="GO:0005524">
    <property type="term" value="F:ATP binding"/>
    <property type="evidence" value="ECO:0007669"/>
    <property type="project" value="UniProtKB-UniRule"/>
</dbReference>
<evidence type="ECO:0000313" key="7">
    <source>
        <dbReference type="Proteomes" id="UP000001542"/>
    </source>
</evidence>